<keyword evidence="2" id="KW-1185">Reference proteome</keyword>
<dbReference type="Proteomes" id="UP000035740">
    <property type="component" value="Unassembled WGS sequence"/>
</dbReference>
<name>A0A0J8B0A5_BETVV</name>
<reference evidence="1 2" key="1">
    <citation type="journal article" date="2014" name="Nature">
        <title>The genome of the recently domesticated crop plant sugar beet (Beta vulgaris).</title>
        <authorList>
            <person name="Dohm J.C."/>
            <person name="Minoche A.E."/>
            <person name="Holtgrawe D."/>
            <person name="Capella-Gutierrez S."/>
            <person name="Zakrzewski F."/>
            <person name="Tafer H."/>
            <person name="Rupp O."/>
            <person name="Sorensen T.R."/>
            <person name="Stracke R."/>
            <person name="Reinhardt R."/>
            <person name="Goesmann A."/>
            <person name="Kraft T."/>
            <person name="Schulz B."/>
            <person name="Stadler P.F."/>
            <person name="Schmidt T."/>
            <person name="Gabaldon T."/>
            <person name="Lehrach H."/>
            <person name="Weisshaar B."/>
            <person name="Himmelbauer H."/>
        </authorList>
    </citation>
    <scope>NUCLEOTIDE SEQUENCE [LARGE SCALE GENOMIC DNA]</scope>
    <source>
        <tissue evidence="1">Taproot</tissue>
    </source>
</reference>
<dbReference type="EMBL" id="KQ103911">
    <property type="protein sequence ID" value="KMS93333.1"/>
    <property type="molecule type" value="Genomic_DNA"/>
</dbReference>
<feature type="non-terminal residue" evidence="1">
    <location>
        <position position="84"/>
    </location>
</feature>
<dbReference type="Gramene" id="KMS93333">
    <property type="protein sequence ID" value="KMS93333"/>
    <property type="gene ID" value="BVRB_032540"/>
</dbReference>
<proteinExistence type="predicted"/>
<organism evidence="1 2">
    <name type="scientific">Beta vulgaris subsp. vulgaris</name>
    <name type="common">Beet</name>
    <dbReference type="NCBI Taxonomy" id="3555"/>
    <lineage>
        <taxon>Eukaryota</taxon>
        <taxon>Viridiplantae</taxon>
        <taxon>Streptophyta</taxon>
        <taxon>Embryophyta</taxon>
        <taxon>Tracheophyta</taxon>
        <taxon>Spermatophyta</taxon>
        <taxon>Magnoliopsida</taxon>
        <taxon>eudicotyledons</taxon>
        <taxon>Gunneridae</taxon>
        <taxon>Pentapetalae</taxon>
        <taxon>Caryophyllales</taxon>
        <taxon>Chenopodiaceae</taxon>
        <taxon>Betoideae</taxon>
        <taxon>Beta</taxon>
    </lineage>
</organism>
<protein>
    <submittedName>
        <fullName evidence="1">Uncharacterized protein</fullName>
    </submittedName>
</protein>
<evidence type="ECO:0000313" key="2">
    <source>
        <dbReference type="Proteomes" id="UP000035740"/>
    </source>
</evidence>
<sequence length="84" mass="9878">MDPTQIEWMSPHFSYCPEAELAQRSVFHYVDEFRLNADMIQHAPMEIGDSLIATNARNWSQTRPEFNVRQDWTMLSDEAKWTGT</sequence>
<gene>
    <name evidence="1" type="ORF">BVRB_032540</name>
</gene>
<dbReference type="AlphaFoldDB" id="A0A0J8B0A5"/>
<accession>A0A0J8B0A5</accession>
<evidence type="ECO:0000313" key="1">
    <source>
        <dbReference type="EMBL" id="KMS93333.1"/>
    </source>
</evidence>